<feature type="compositionally biased region" description="Basic and acidic residues" evidence="1">
    <location>
        <begin position="77"/>
        <end position="92"/>
    </location>
</feature>
<accession>A0ABW6L3E7</accession>
<dbReference type="RefSeq" id="WP_358283495.1">
    <property type="nucleotide sequence ID" value="NZ_JBEYGJ010000016.1"/>
</dbReference>
<name>A0ABW6L3E7_9ACTN</name>
<keyword evidence="3" id="KW-1185">Reference proteome</keyword>
<protein>
    <recommendedName>
        <fullName evidence="4">Transposase</fullName>
    </recommendedName>
</protein>
<evidence type="ECO:0000256" key="1">
    <source>
        <dbReference type="SAM" id="MobiDB-lite"/>
    </source>
</evidence>
<feature type="region of interest" description="Disordered" evidence="1">
    <location>
        <begin position="40"/>
        <end position="101"/>
    </location>
</feature>
<sequence>MGRRRHLGEKVFTALLPQADAEGALDWDVTVDSTIVRAHQHAAGAHQKGLRPVRASRATPGPRRSAGNQRSPGAPVTHEDIVNGRIPAKDGRFQPPAIQIR</sequence>
<gene>
    <name evidence="2" type="ORF">ACFYM3_00075</name>
</gene>
<dbReference type="EMBL" id="JBIAFP010000001">
    <property type="protein sequence ID" value="MFE9223038.1"/>
    <property type="molecule type" value="Genomic_DNA"/>
</dbReference>
<proteinExistence type="predicted"/>
<organism evidence="2 3">
    <name type="scientific">Streptomyces massasporeus</name>
    <dbReference type="NCBI Taxonomy" id="67324"/>
    <lineage>
        <taxon>Bacteria</taxon>
        <taxon>Bacillati</taxon>
        <taxon>Actinomycetota</taxon>
        <taxon>Actinomycetes</taxon>
        <taxon>Kitasatosporales</taxon>
        <taxon>Streptomycetaceae</taxon>
        <taxon>Streptomyces</taxon>
    </lineage>
</organism>
<evidence type="ECO:0000313" key="3">
    <source>
        <dbReference type="Proteomes" id="UP001601288"/>
    </source>
</evidence>
<evidence type="ECO:0008006" key="4">
    <source>
        <dbReference type="Google" id="ProtNLM"/>
    </source>
</evidence>
<dbReference type="Proteomes" id="UP001601288">
    <property type="component" value="Unassembled WGS sequence"/>
</dbReference>
<evidence type="ECO:0000313" key="2">
    <source>
        <dbReference type="EMBL" id="MFE9223038.1"/>
    </source>
</evidence>
<comment type="caution">
    <text evidence="2">The sequence shown here is derived from an EMBL/GenBank/DDBJ whole genome shotgun (WGS) entry which is preliminary data.</text>
</comment>
<reference evidence="2 3" key="1">
    <citation type="submission" date="2024-10" db="EMBL/GenBank/DDBJ databases">
        <title>The Natural Products Discovery Center: Release of the First 8490 Sequenced Strains for Exploring Actinobacteria Biosynthetic Diversity.</title>
        <authorList>
            <person name="Kalkreuter E."/>
            <person name="Kautsar S.A."/>
            <person name="Yang D."/>
            <person name="Bader C.D."/>
            <person name="Teijaro C.N."/>
            <person name="Fluegel L."/>
            <person name="Davis C.M."/>
            <person name="Simpson J.R."/>
            <person name="Lauterbach L."/>
            <person name="Steele A.D."/>
            <person name="Gui C."/>
            <person name="Meng S."/>
            <person name="Li G."/>
            <person name="Viehrig K."/>
            <person name="Ye F."/>
            <person name="Su P."/>
            <person name="Kiefer A.F."/>
            <person name="Nichols A."/>
            <person name="Cepeda A.J."/>
            <person name="Yan W."/>
            <person name="Fan B."/>
            <person name="Jiang Y."/>
            <person name="Adhikari A."/>
            <person name="Zheng C.-J."/>
            <person name="Schuster L."/>
            <person name="Cowan T.M."/>
            <person name="Smanski M.J."/>
            <person name="Chevrette M.G."/>
            <person name="De Carvalho L.P.S."/>
            <person name="Shen B."/>
        </authorList>
    </citation>
    <scope>NUCLEOTIDE SEQUENCE [LARGE SCALE GENOMIC DNA]</scope>
    <source>
        <strain evidence="2 3">NPDC007066</strain>
    </source>
</reference>